<dbReference type="SMART" id="SM00606">
    <property type="entry name" value="CBD_IV"/>
    <property type="match status" value="1"/>
</dbReference>
<accession>A0ABU1Y8X8</accession>
<dbReference type="Pfam" id="PF13753">
    <property type="entry name" value="SWM_repeat"/>
    <property type="match status" value="1"/>
</dbReference>
<dbReference type="Gene3D" id="3.40.50.1820">
    <property type="entry name" value="alpha/beta hydrolase"/>
    <property type="match status" value="1"/>
</dbReference>
<dbReference type="InterPro" id="IPR029058">
    <property type="entry name" value="AB_hydrolase_fold"/>
</dbReference>
<dbReference type="PROSITE" id="PS51175">
    <property type="entry name" value="CBM6"/>
    <property type="match status" value="1"/>
</dbReference>
<protein>
    <submittedName>
        <fullName evidence="4">Repeat protein (TIGR02059 family)</fullName>
    </submittedName>
</protein>
<evidence type="ECO:0000256" key="2">
    <source>
        <dbReference type="ARBA" id="ARBA00022801"/>
    </source>
</evidence>
<evidence type="ECO:0000313" key="4">
    <source>
        <dbReference type="EMBL" id="MDR7210697.1"/>
    </source>
</evidence>
<dbReference type="SUPFAM" id="SSF53474">
    <property type="entry name" value="alpha/beta-Hydrolases"/>
    <property type="match status" value="1"/>
</dbReference>
<evidence type="ECO:0000256" key="1">
    <source>
        <dbReference type="ARBA" id="ARBA00022729"/>
    </source>
</evidence>
<organism evidence="4 5">
    <name type="scientific">Flavobacterium piscis</name>
    <dbReference type="NCBI Taxonomy" id="1114874"/>
    <lineage>
        <taxon>Bacteria</taxon>
        <taxon>Pseudomonadati</taxon>
        <taxon>Bacteroidota</taxon>
        <taxon>Flavobacteriia</taxon>
        <taxon>Flavobacteriales</taxon>
        <taxon>Flavobacteriaceae</taxon>
        <taxon>Flavobacterium</taxon>
    </lineage>
</organism>
<keyword evidence="5" id="KW-1185">Reference proteome</keyword>
<dbReference type="Pfam" id="PF18962">
    <property type="entry name" value="Por_Secre_tail"/>
    <property type="match status" value="1"/>
</dbReference>
<dbReference type="PANTHER" id="PTHR43037:SF5">
    <property type="entry name" value="FERULOYL ESTERASE"/>
    <property type="match status" value="1"/>
</dbReference>
<keyword evidence="1" id="KW-0732">Signal</keyword>
<dbReference type="InterPro" id="IPR050955">
    <property type="entry name" value="Plant_Biomass_Hydrol_Est"/>
</dbReference>
<dbReference type="InterPro" id="IPR008979">
    <property type="entry name" value="Galactose-bd-like_sf"/>
</dbReference>
<dbReference type="InterPro" id="IPR028059">
    <property type="entry name" value="SWM_rpt"/>
</dbReference>
<dbReference type="Gene3D" id="2.60.120.260">
    <property type="entry name" value="Galactose-binding domain-like"/>
    <property type="match status" value="1"/>
</dbReference>
<dbReference type="CDD" id="cd04080">
    <property type="entry name" value="CBM6_cellulase-like"/>
    <property type="match status" value="1"/>
</dbReference>
<comment type="caution">
    <text evidence="4">The sequence shown here is derived from an EMBL/GenBank/DDBJ whole genome shotgun (WGS) entry which is preliminary data.</text>
</comment>
<dbReference type="PANTHER" id="PTHR43037">
    <property type="entry name" value="UNNAMED PRODUCT-RELATED"/>
    <property type="match status" value="1"/>
</dbReference>
<gene>
    <name evidence="4" type="ORF">J2W48_002647</name>
</gene>
<dbReference type="InterPro" id="IPR005084">
    <property type="entry name" value="CBM6"/>
</dbReference>
<dbReference type="InterPro" id="IPR026444">
    <property type="entry name" value="Secre_tail"/>
</dbReference>
<dbReference type="NCBIfam" id="TIGR02059">
    <property type="entry name" value="swm_rep_I"/>
    <property type="match status" value="2"/>
</dbReference>
<dbReference type="Pfam" id="PF03422">
    <property type="entry name" value="CBM_6"/>
    <property type="match status" value="1"/>
</dbReference>
<evidence type="ECO:0000259" key="3">
    <source>
        <dbReference type="PROSITE" id="PS51175"/>
    </source>
</evidence>
<feature type="domain" description="CBM6" evidence="3">
    <location>
        <begin position="609"/>
        <end position="729"/>
    </location>
</feature>
<proteinExistence type="predicted"/>
<dbReference type="SUPFAM" id="SSF49785">
    <property type="entry name" value="Galactose-binding domain-like"/>
    <property type="match status" value="1"/>
</dbReference>
<name>A0ABU1Y8X8_9FLAO</name>
<dbReference type="Pfam" id="PF02230">
    <property type="entry name" value="Abhydrolase_2"/>
    <property type="match status" value="1"/>
</dbReference>
<evidence type="ECO:0000313" key="5">
    <source>
        <dbReference type="Proteomes" id="UP001269081"/>
    </source>
</evidence>
<dbReference type="RefSeq" id="WP_310281996.1">
    <property type="nucleotide sequence ID" value="NZ_JAVDWQ010000008.1"/>
</dbReference>
<dbReference type="Proteomes" id="UP001269081">
    <property type="component" value="Unassembled WGS sequence"/>
</dbReference>
<reference evidence="4 5" key="1">
    <citation type="submission" date="2023-07" db="EMBL/GenBank/DDBJ databases">
        <title>Sorghum-associated microbial communities from plants grown in Nebraska, USA.</title>
        <authorList>
            <person name="Schachtman D."/>
        </authorList>
    </citation>
    <scope>NUCLEOTIDE SEQUENCE [LARGE SCALE GENOMIC DNA]</scope>
    <source>
        <strain evidence="4 5">4129</strain>
    </source>
</reference>
<dbReference type="InterPro" id="IPR011801">
    <property type="entry name" value="Swm_rep_I_cyn"/>
</dbReference>
<keyword evidence="2" id="KW-0378">Hydrolase</keyword>
<dbReference type="EMBL" id="JAVDWQ010000008">
    <property type="protein sequence ID" value="MDR7210697.1"/>
    <property type="molecule type" value="Genomic_DNA"/>
</dbReference>
<dbReference type="InterPro" id="IPR006584">
    <property type="entry name" value="Cellulose-bd_IV"/>
</dbReference>
<sequence length="818" mass="89448">MMHNQLLQGSQAQDKTRITIAAEKIISRQFLFVLLSFFLISFCSTAQESIQVGTATRQMIVYAPTGIEQNRPLVISMHGRGQTMSDQKNQTQFQSVAQSNNFVLVFPQSDGENWQLWGDNDINFILAIIEEMSVRYGIDRNRVYLSGFSMGGMMTYYAATKIADKIAAYAPVGGFLMGGPDTNSSRPIPIIHIHGEDDDFVPNSRVQECMDAWIARNGCPTTPVVTDPYPANVSTAKSVKKYWGLGKEKVEMVSITVAGVGHWYSDNNWSADGIFSSQEIWNFCSKYSLKDGVSEFESASVTDSNPNQIQLVLTKPVVAAANFSGFTVKIDGVTANINSIVLSDTNKLTFDLSQNILKDNTITISYANGNVVSADYEKKLIDFSDKNVDNLLTGASPLIIEASVNANGDALLVKFNKEMQLPVDVSALKLNVEYNGQKIVSALQGSFFNNDTSILSFSLGETIYRDYNLSLTYSGNNIASAENGLLKTISNFPVTNNSNGLPVHITSGKIEDDGTTLSLNFSKQMTMTNTQSGDITLNLNGTNIAFSGYTVANKTIRFTLSKSVHYGDVATISYAKQSIMAADKGLLEVFNNFSITNQLSAPSYKAVPGKIEAENFLFKSGMQAETTGDVGGGQNLGHIGDGNWAEYAIENNSPDTEYQISFRLASPNTGGMINFYIDDISVGSVSAPNTGHWQVYESVVSNITISQGKHYLKVVATKAGFNFNYMDIQAVKLDVNKVTAAAVSVYPNPVSNELIVNSADFHFDKIEIFDALGRLVMSKTVTKEPVLHIPIHLSNGLYFVKISNNSQHQLKKIIVVNK</sequence>
<dbReference type="NCBIfam" id="TIGR04183">
    <property type="entry name" value="Por_Secre_tail"/>
    <property type="match status" value="1"/>
</dbReference>
<dbReference type="InterPro" id="IPR003140">
    <property type="entry name" value="PLipase/COase/thioEstase"/>
</dbReference>